<protein>
    <recommendedName>
        <fullName evidence="3">Serine protease</fullName>
    </recommendedName>
</protein>
<organism evidence="1 2">
    <name type="scientific">Zoarces viviparus</name>
    <name type="common">Viviparous eelpout</name>
    <name type="synonym">Blennius viviparus</name>
    <dbReference type="NCBI Taxonomy" id="48416"/>
    <lineage>
        <taxon>Eukaryota</taxon>
        <taxon>Metazoa</taxon>
        <taxon>Chordata</taxon>
        <taxon>Craniata</taxon>
        <taxon>Vertebrata</taxon>
        <taxon>Euteleostomi</taxon>
        <taxon>Actinopterygii</taxon>
        <taxon>Neopterygii</taxon>
        <taxon>Teleostei</taxon>
        <taxon>Neoteleostei</taxon>
        <taxon>Acanthomorphata</taxon>
        <taxon>Eupercaria</taxon>
        <taxon>Perciformes</taxon>
        <taxon>Cottioidei</taxon>
        <taxon>Zoarcales</taxon>
        <taxon>Zoarcidae</taxon>
        <taxon>Zoarcinae</taxon>
        <taxon>Zoarces</taxon>
    </lineage>
</organism>
<evidence type="ECO:0008006" key="3">
    <source>
        <dbReference type="Google" id="ProtNLM"/>
    </source>
</evidence>
<dbReference type="Proteomes" id="UP001488805">
    <property type="component" value="Unassembled WGS sequence"/>
</dbReference>
<evidence type="ECO:0000313" key="1">
    <source>
        <dbReference type="EMBL" id="KAK9525111.1"/>
    </source>
</evidence>
<dbReference type="GO" id="GO:0000785">
    <property type="term" value="C:chromatin"/>
    <property type="evidence" value="ECO:0007669"/>
    <property type="project" value="TreeGrafter"/>
</dbReference>
<dbReference type="GO" id="GO:0006260">
    <property type="term" value="P:DNA replication"/>
    <property type="evidence" value="ECO:0007669"/>
    <property type="project" value="TreeGrafter"/>
</dbReference>
<sequence length="389" mass="44335">MQDTPGASDISQQRCERETAVLEVLQQRGTSVRAAVANKDKNIAEIYQILREQYPDLKELMENRFPDDSYQKALELRREDFRKIQRLFSHPALIHRDRKLIKLGESVCKVVVKDVCEGTGFVLFDNFILTNAHLLKGCVEGGKLKEGIRVYVFFNYDDPEPHTKFDYFLIERMLVYSSEDELDYAILEINWQEYNQATQTRNKVPPGLLQKFGPLPLSGEACIVGHPAGGLKQMDSIYIIEKEKREQAVHDHLQQYKDSIFTVYSIIHLIKKQGIENIMIGGNKADKVATYNTSMYHGSSGSPVFDAHGQVCCLHTAGFLHGFLNHKKCVIAYAQPVLPIFKDIVSKLKESGNNDLLRLRVEKEAKINSYLKKVYDSVVGLEDEAMETD</sequence>
<dbReference type="SUPFAM" id="SSF50494">
    <property type="entry name" value="Trypsin-like serine proteases"/>
    <property type="match status" value="1"/>
</dbReference>
<dbReference type="Pfam" id="PF13365">
    <property type="entry name" value="Trypsin_2"/>
    <property type="match status" value="1"/>
</dbReference>
<evidence type="ECO:0000313" key="2">
    <source>
        <dbReference type="Proteomes" id="UP001488805"/>
    </source>
</evidence>
<dbReference type="GO" id="GO:0005634">
    <property type="term" value="C:nucleus"/>
    <property type="evidence" value="ECO:0007669"/>
    <property type="project" value="TreeGrafter"/>
</dbReference>
<dbReference type="PANTHER" id="PTHR14389">
    <property type="entry name" value="SI:CH1073-475A24.1"/>
    <property type="match status" value="1"/>
</dbReference>
<comment type="caution">
    <text evidence="1">The sequence shown here is derived from an EMBL/GenBank/DDBJ whole genome shotgun (WGS) entry which is preliminary data.</text>
</comment>
<dbReference type="InterPro" id="IPR009003">
    <property type="entry name" value="Peptidase_S1_PA"/>
</dbReference>
<dbReference type="PANTHER" id="PTHR14389:SF3">
    <property type="entry name" value="PROTEIN FAM111A-LIKE"/>
    <property type="match status" value="1"/>
</dbReference>
<proteinExistence type="predicted"/>
<dbReference type="InterPro" id="IPR043504">
    <property type="entry name" value="Peptidase_S1_PA_chymotrypsin"/>
</dbReference>
<dbReference type="AlphaFoldDB" id="A0AAW1EQU9"/>
<dbReference type="EMBL" id="JBCEZU010000145">
    <property type="protein sequence ID" value="KAK9525111.1"/>
    <property type="molecule type" value="Genomic_DNA"/>
</dbReference>
<gene>
    <name evidence="1" type="ORF">VZT92_017445</name>
</gene>
<dbReference type="Gene3D" id="2.40.10.10">
    <property type="entry name" value="Trypsin-like serine proteases"/>
    <property type="match status" value="2"/>
</dbReference>
<reference evidence="1 2" key="1">
    <citation type="journal article" date="2024" name="Genome Biol. Evol.">
        <title>Chromosome-level genome assembly of the viviparous eelpout Zoarces viviparus.</title>
        <authorList>
            <person name="Fuhrmann N."/>
            <person name="Brasseur M.V."/>
            <person name="Bakowski C.E."/>
            <person name="Podsiadlowski L."/>
            <person name="Prost S."/>
            <person name="Krehenwinkel H."/>
            <person name="Mayer C."/>
        </authorList>
    </citation>
    <scope>NUCLEOTIDE SEQUENCE [LARGE SCALE GENOMIC DNA]</scope>
    <source>
        <strain evidence="1">NO-MEL_2022_Ind0_liver</strain>
    </source>
</reference>
<accession>A0AAW1EQU9</accession>
<keyword evidence="2" id="KW-1185">Reference proteome</keyword>
<name>A0AAW1EQU9_ZOAVI</name>